<dbReference type="SUPFAM" id="SSF50729">
    <property type="entry name" value="PH domain-like"/>
    <property type="match status" value="1"/>
</dbReference>
<sequence>MGNSLLLFLLLDSSYKDSVGVHVRGKQHILGRNWTMSLPIVRSKQEEVKNAKVTGETDWPTDEDEPQTLRLRRRRAAFVDTKTEIGETDNSETLSNNNLLTQKKSEEPLSRISEGGKYSKNILRNQHSDDEIPLTANSSIRDIWKTTNQAFLKLVERKPKNRESNSAIIATLKKLKPSVFQDKYLAKYATSQLSPLAFVQQQKPAATPLEQKRLEAVWELFLSEVTFLSEHIMVLKHCFSEPLKAVQVEGHLMFVEPSELFGNLDELCYVSYVFCRDLLKVLVEEQEVGDTEKPCAIIQPMLKWSAHAKDGEIFHDYCLNYDSALSTLEQLRKDERFQEFERWCTNDPRCRRLKLTDLLIAPLQHYAKIPLLLGNIRRYTENEKERDELTQALGKVETSLRVLEEKMSWLHNLGRLQALQKQLIWPSVLEANPRIFIPEFLRKMLSRQPCERILANPKRKLIHEGFLTVIDAGKFQEMYVFLFDDFLLFTRVKKAPKTKPPVINTLISRSPTEGGLYVVHKQPIALDRCTIHNVGAAEALVNGLKHAFVLITITRFQQITDVFTVQAGSELIKNTWLEQLSTTQVNFQMKLKEKLEEIRCGDVCTNKHSKVIYVTPSCQATVRCHLTLPDFQTPKPGFAITASTASSPSGVKCFTPGIHSSSTDSDSTSRPGSAAQTLLQTNPRMEEAHVSAFSPETSGSRKQPLDEGLQRTVQDFALPWPRSSTYYRTLSRNSLSTYSFHSISRKRSSIHAKNIKRSNSDEVSYNMNDRLSFSPPLSPVLHTPIIPIDDYF</sequence>
<dbReference type="CDD" id="cd13245">
    <property type="entry name" value="PH_PLEKHG7"/>
    <property type="match status" value="1"/>
</dbReference>
<feature type="region of interest" description="Disordered" evidence="1">
    <location>
        <begin position="655"/>
        <end position="675"/>
    </location>
</feature>
<dbReference type="SUPFAM" id="SSF48065">
    <property type="entry name" value="DBL homology domain (DH-domain)"/>
    <property type="match status" value="1"/>
</dbReference>
<evidence type="ECO:0000259" key="3">
    <source>
        <dbReference type="PROSITE" id="PS50003"/>
    </source>
</evidence>
<protein>
    <submittedName>
        <fullName evidence="5">Pleckstrin homology domain-containing family G member 7</fullName>
    </submittedName>
</protein>
<feature type="signal peptide" evidence="2">
    <location>
        <begin position="1"/>
        <end position="20"/>
    </location>
</feature>
<dbReference type="PANTHER" id="PTHR13217:SF6">
    <property type="entry name" value="PLECKSTRIN HOMOLOGY DOMAIN-CONTAINING FAMILY G MEMBER 7"/>
    <property type="match status" value="1"/>
</dbReference>
<dbReference type="SMART" id="SM00325">
    <property type="entry name" value="RhoGEF"/>
    <property type="match status" value="1"/>
</dbReference>
<gene>
    <name evidence="5" type="primary">PKHG7</name>
    <name evidence="5" type="ORF">TR128130</name>
</gene>
<organism evidence="5">
    <name type="scientific">Schistocephalus solidus</name>
    <name type="common">Tapeworm</name>
    <dbReference type="NCBI Taxonomy" id="70667"/>
    <lineage>
        <taxon>Eukaryota</taxon>
        <taxon>Metazoa</taxon>
        <taxon>Spiralia</taxon>
        <taxon>Lophotrochozoa</taxon>
        <taxon>Platyhelminthes</taxon>
        <taxon>Cestoda</taxon>
        <taxon>Eucestoda</taxon>
        <taxon>Diphyllobothriidea</taxon>
        <taxon>Diphyllobothriidae</taxon>
        <taxon>Schistocephalus</taxon>
    </lineage>
</organism>
<dbReference type="InterPro" id="IPR011993">
    <property type="entry name" value="PH-like_dom_sf"/>
</dbReference>
<dbReference type="AlphaFoldDB" id="A0A0X3NT73"/>
<dbReference type="GO" id="GO:0007266">
    <property type="term" value="P:Rho protein signal transduction"/>
    <property type="evidence" value="ECO:0007669"/>
    <property type="project" value="TreeGrafter"/>
</dbReference>
<dbReference type="EMBL" id="GEEE01020440">
    <property type="protein sequence ID" value="JAP42785.1"/>
    <property type="molecule type" value="Transcribed_RNA"/>
</dbReference>
<dbReference type="InterPro" id="IPR035899">
    <property type="entry name" value="DBL_dom_sf"/>
</dbReference>
<evidence type="ECO:0000256" key="2">
    <source>
        <dbReference type="SAM" id="SignalP"/>
    </source>
</evidence>
<dbReference type="Gene3D" id="2.30.29.30">
    <property type="entry name" value="Pleckstrin-homology domain (PH domain)/Phosphotyrosine-binding domain (PTB)"/>
    <property type="match status" value="1"/>
</dbReference>
<dbReference type="Gene3D" id="1.20.900.10">
    <property type="entry name" value="Dbl homology (DH) domain"/>
    <property type="match status" value="1"/>
</dbReference>
<feature type="domain" description="DH" evidence="4">
    <location>
        <begin position="212"/>
        <end position="406"/>
    </location>
</feature>
<dbReference type="InterPro" id="IPR040181">
    <property type="entry name" value="PKHG5/7"/>
</dbReference>
<accession>A0A0X3NT73</accession>
<dbReference type="Pfam" id="PF00621">
    <property type="entry name" value="RhoGEF"/>
    <property type="match status" value="1"/>
</dbReference>
<evidence type="ECO:0000259" key="4">
    <source>
        <dbReference type="PROSITE" id="PS50010"/>
    </source>
</evidence>
<feature type="domain" description="PH" evidence="3">
    <location>
        <begin position="460"/>
        <end position="585"/>
    </location>
</feature>
<feature type="compositionally biased region" description="Low complexity" evidence="1">
    <location>
        <begin position="660"/>
        <end position="669"/>
    </location>
</feature>
<dbReference type="PANTHER" id="PTHR13217">
    <property type="entry name" value="PLECKSTRIN HOMOLOGY DOMAIN-CONTAINING FAMILY G MEMBER 7"/>
    <property type="match status" value="1"/>
</dbReference>
<evidence type="ECO:0000313" key="5">
    <source>
        <dbReference type="EMBL" id="JAP42785.1"/>
    </source>
</evidence>
<keyword evidence="2" id="KW-0732">Signal</keyword>
<dbReference type="InterPro" id="IPR000219">
    <property type="entry name" value="DH_dom"/>
</dbReference>
<reference evidence="5" key="1">
    <citation type="submission" date="2016-01" db="EMBL/GenBank/DDBJ databases">
        <title>Reference transcriptome for the parasite Schistocephalus solidus: insights into the molecular evolution of parasitism.</title>
        <authorList>
            <person name="Hebert F.O."/>
            <person name="Grambauer S."/>
            <person name="Barber I."/>
            <person name="Landry C.R."/>
            <person name="Aubin-Horth N."/>
        </authorList>
    </citation>
    <scope>NUCLEOTIDE SEQUENCE</scope>
</reference>
<proteinExistence type="predicted"/>
<dbReference type="GO" id="GO:0005085">
    <property type="term" value="F:guanyl-nucleotide exchange factor activity"/>
    <property type="evidence" value="ECO:0007669"/>
    <property type="project" value="InterPro"/>
</dbReference>
<dbReference type="PROSITE" id="PS50003">
    <property type="entry name" value="PH_DOMAIN"/>
    <property type="match status" value="1"/>
</dbReference>
<dbReference type="InterPro" id="IPR055251">
    <property type="entry name" value="SOS1_NGEF_PH"/>
</dbReference>
<dbReference type="Pfam" id="PF22697">
    <property type="entry name" value="SOS1_NGEF_PH"/>
    <property type="match status" value="1"/>
</dbReference>
<dbReference type="InterPro" id="IPR001849">
    <property type="entry name" value="PH_domain"/>
</dbReference>
<dbReference type="SMART" id="SM00233">
    <property type="entry name" value="PH"/>
    <property type="match status" value="1"/>
</dbReference>
<feature type="chain" id="PRO_5007050722" evidence="2">
    <location>
        <begin position="21"/>
        <end position="792"/>
    </location>
</feature>
<name>A0A0X3NT73_SCHSO</name>
<dbReference type="PROSITE" id="PS50010">
    <property type="entry name" value="DH_2"/>
    <property type="match status" value="1"/>
</dbReference>
<evidence type="ECO:0000256" key="1">
    <source>
        <dbReference type="SAM" id="MobiDB-lite"/>
    </source>
</evidence>